<evidence type="ECO:0000256" key="4">
    <source>
        <dbReference type="ARBA" id="ARBA00022989"/>
    </source>
</evidence>
<comment type="caution">
    <text evidence="7">The sequence shown here is derived from an EMBL/GenBank/DDBJ whole genome shotgun (WGS) entry which is preliminary data.</text>
</comment>
<dbReference type="InterPro" id="IPR001626">
    <property type="entry name" value="ABC_TroCD"/>
</dbReference>
<dbReference type="Pfam" id="PF00950">
    <property type="entry name" value="ABC-3"/>
    <property type="match status" value="1"/>
</dbReference>
<dbReference type="Proteomes" id="UP000297225">
    <property type="component" value="Unassembled WGS sequence"/>
</dbReference>
<dbReference type="AlphaFoldDB" id="A0A4Y8WN36"/>
<dbReference type="PANTHER" id="PTHR30477:SF18">
    <property type="entry name" value="METAL TRANSPORT SYSTEM MEMBRANE PROTEIN CT_417-RELATED"/>
    <property type="match status" value="1"/>
</dbReference>
<dbReference type="Gene3D" id="1.10.3470.10">
    <property type="entry name" value="ABC transporter involved in vitamin B12 uptake, BtuC"/>
    <property type="match status" value="1"/>
</dbReference>
<dbReference type="EMBL" id="SPNC01000176">
    <property type="protein sequence ID" value="TFH94153.1"/>
    <property type="molecule type" value="Genomic_DNA"/>
</dbReference>
<dbReference type="CDD" id="cd06550">
    <property type="entry name" value="TM_ABC_iron-siderophores_like"/>
    <property type="match status" value="1"/>
</dbReference>
<dbReference type="GO" id="GO:0043190">
    <property type="term" value="C:ATP-binding cassette (ABC) transporter complex"/>
    <property type="evidence" value="ECO:0007669"/>
    <property type="project" value="InterPro"/>
</dbReference>
<reference evidence="7 8" key="1">
    <citation type="submission" date="2019-03" db="EMBL/GenBank/DDBJ databases">
        <title>Porphyromonas levii Isolated from the Uterus of Dairy Cows.</title>
        <authorList>
            <person name="Francis A.M."/>
        </authorList>
    </citation>
    <scope>NUCLEOTIDE SEQUENCE [LARGE SCALE GENOMIC DNA]</scope>
    <source>
        <strain evidence="7 8">AF5678</strain>
    </source>
</reference>
<organism evidence="7 8">
    <name type="scientific">Porphyromonas levii</name>
    <dbReference type="NCBI Taxonomy" id="28114"/>
    <lineage>
        <taxon>Bacteria</taxon>
        <taxon>Pseudomonadati</taxon>
        <taxon>Bacteroidota</taxon>
        <taxon>Bacteroidia</taxon>
        <taxon>Bacteroidales</taxon>
        <taxon>Porphyromonadaceae</taxon>
        <taxon>Porphyromonas</taxon>
    </lineage>
</organism>
<evidence type="ECO:0000256" key="6">
    <source>
        <dbReference type="RuleBase" id="RU003943"/>
    </source>
</evidence>
<dbReference type="OrthoDB" id="9798540at2"/>
<dbReference type="PANTHER" id="PTHR30477">
    <property type="entry name" value="ABC-TRANSPORTER METAL-BINDING PROTEIN"/>
    <property type="match status" value="1"/>
</dbReference>
<dbReference type="InterPro" id="IPR037294">
    <property type="entry name" value="ABC_BtuC-like"/>
</dbReference>
<keyword evidence="6" id="KW-0813">Transport</keyword>
<evidence type="ECO:0000256" key="5">
    <source>
        <dbReference type="ARBA" id="ARBA00023136"/>
    </source>
</evidence>
<sequence>MSLFSYDFFTQSAIAVLLTGLITGIIGSFIVVRRMVFVSGGITHSSFAGLGLGFFMGHNPLFYAIGAAVLSALGVEWLSQKGKVREDSAIAAIWSLGMALGVLFVFLTPGYTPSLTGFLFGNILLVTPMELWGLVGYSLLTILLVARYYRPLLYISFDPEFMQVRGLRRSLYQYAMIIWISIGIVLSIRVMGIMMLMSMLTLPQMTMSQFTSSLKHLIIGSSLLSISTVLTALFGSYYFNLPTGVLSVLLLSVVFLVTKGGIALKSK</sequence>
<protein>
    <submittedName>
        <fullName evidence="7">Metal ABC transporter permease</fullName>
    </submittedName>
</protein>
<dbReference type="RefSeq" id="WP_134849785.1">
    <property type="nucleotide sequence ID" value="NZ_CP197400.1"/>
</dbReference>
<keyword evidence="5" id="KW-0472">Membrane</keyword>
<evidence type="ECO:0000313" key="8">
    <source>
        <dbReference type="Proteomes" id="UP000297225"/>
    </source>
</evidence>
<dbReference type="SUPFAM" id="SSF81345">
    <property type="entry name" value="ABC transporter involved in vitamin B12 uptake, BtuC"/>
    <property type="match status" value="1"/>
</dbReference>
<keyword evidence="4" id="KW-1133">Transmembrane helix</keyword>
<proteinExistence type="inferred from homology"/>
<name>A0A4Y8WN36_9PORP</name>
<evidence type="ECO:0000256" key="1">
    <source>
        <dbReference type="ARBA" id="ARBA00004141"/>
    </source>
</evidence>
<comment type="subcellular location">
    <subcellularLocation>
        <location evidence="6">Cell membrane</location>
        <topology evidence="6">Multi-pass membrane protein</topology>
    </subcellularLocation>
    <subcellularLocation>
        <location evidence="1">Membrane</location>
        <topology evidence="1">Multi-pass membrane protein</topology>
    </subcellularLocation>
</comment>
<evidence type="ECO:0000313" key="7">
    <source>
        <dbReference type="EMBL" id="TFH94153.1"/>
    </source>
</evidence>
<gene>
    <name evidence="7" type="ORF">E4P47_08730</name>
</gene>
<dbReference type="GO" id="GO:0055085">
    <property type="term" value="P:transmembrane transport"/>
    <property type="evidence" value="ECO:0007669"/>
    <property type="project" value="InterPro"/>
</dbReference>
<comment type="similarity">
    <text evidence="2 6">Belongs to the ABC-3 integral membrane protein family.</text>
</comment>
<dbReference type="STRING" id="1122973.GCA_000379925_00079"/>
<dbReference type="GO" id="GO:0010043">
    <property type="term" value="P:response to zinc ion"/>
    <property type="evidence" value="ECO:0007669"/>
    <property type="project" value="TreeGrafter"/>
</dbReference>
<evidence type="ECO:0000256" key="3">
    <source>
        <dbReference type="ARBA" id="ARBA00022692"/>
    </source>
</evidence>
<keyword evidence="3 6" id="KW-0812">Transmembrane</keyword>
<evidence type="ECO:0000256" key="2">
    <source>
        <dbReference type="ARBA" id="ARBA00008034"/>
    </source>
</evidence>
<keyword evidence="8" id="KW-1185">Reference proteome</keyword>
<accession>A0A4Y8WN36</accession>